<organism evidence="1 2">
    <name type="scientific">Algivirga pacifica</name>
    <dbReference type="NCBI Taxonomy" id="1162670"/>
    <lineage>
        <taxon>Bacteria</taxon>
        <taxon>Pseudomonadati</taxon>
        <taxon>Bacteroidota</taxon>
        <taxon>Cytophagia</taxon>
        <taxon>Cytophagales</taxon>
        <taxon>Flammeovirgaceae</taxon>
        <taxon>Algivirga</taxon>
    </lineage>
</organism>
<proteinExistence type="predicted"/>
<protein>
    <submittedName>
        <fullName evidence="1">Uncharacterized protein</fullName>
    </submittedName>
</protein>
<dbReference type="EMBL" id="BAABJX010000051">
    <property type="protein sequence ID" value="GAA4844603.1"/>
    <property type="molecule type" value="Genomic_DNA"/>
</dbReference>
<evidence type="ECO:0000313" key="2">
    <source>
        <dbReference type="Proteomes" id="UP001500298"/>
    </source>
</evidence>
<accession>A0ABP9DJG3</accession>
<dbReference type="Proteomes" id="UP001500298">
    <property type="component" value="Unassembled WGS sequence"/>
</dbReference>
<gene>
    <name evidence="1" type="ORF">GCM10023331_31810</name>
</gene>
<reference evidence="2" key="1">
    <citation type="journal article" date="2019" name="Int. J. Syst. Evol. Microbiol.">
        <title>The Global Catalogue of Microorganisms (GCM) 10K type strain sequencing project: providing services to taxonomists for standard genome sequencing and annotation.</title>
        <authorList>
            <consortium name="The Broad Institute Genomics Platform"/>
            <consortium name="The Broad Institute Genome Sequencing Center for Infectious Disease"/>
            <person name="Wu L."/>
            <person name="Ma J."/>
        </authorList>
    </citation>
    <scope>NUCLEOTIDE SEQUENCE [LARGE SCALE GENOMIC DNA]</scope>
    <source>
        <strain evidence="2">JCM 18326</strain>
    </source>
</reference>
<name>A0ABP9DJG3_9BACT</name>
<sequence length="232" mass="26896">MNANRLFECRVSYIPNNNSKMKQSVIFILLLIGGAIQSEAQTQPSVLYEKAYDYLNDSIVKIQYVDSKTFADHCEDCCVRRANGRRARLKFESELQVAYKFNEIRRGFPIEDYIKRNYNLSHECIVALRMGLNTCEEVNEIIDSLSVFFGDYTMKDEDEIIGSLQALPSKRKDGYQVFFSDIYKNTLSAELMSFCTPYDTGAWYGRSTFFFFIFDEGGEIKEIYSGQPIHYN</sequence>
<evidence type="ECO:0000313" key="1">
    <source>
        <dbReference type="EMBL" id="GAA4844603.1"/>
    </source>
</evidence>
<keyword evidence="2" id="KW-1185">Reference proteome</keyword>
<comment type="caution">
    <text evidence="1">The sequence shown here is derived from an EMBL/GenBank/DDBJ whole genome shotgun (WGS) entry which is preliminary data.</text>
</comment>